<feature type="chain" id="PRO_5023116345" description="Lysozyme inhibitor" evidence="1">
    <location>
        <begin position="20"/>
        <end position="128"/>
    </location>
</feature>
<reference evidence="2 3" key="1">
    <citation type="submission" date="2019-08" db="EMBL/GenBank/DDBJ databases">
        <authorList>
            <person name="Wang G."/>
            <person name="Xu Z."/>
        </authorList>
    </citation>
    <scope>NUCLEOTIDE SEQUENCE [LARGE SCALE GENOMIC DNA]</scope>
    <source>
        <strain evidence="2 3">ZX</strain>
    </source>
</reference>
<dbReference type="RefSeq" id="WP_149521915.1">
    <property type="nucleotide sequence ID" value="NZ_VTOU01000002.1"/>
</dbReference>
<accession>A0A5D9C978</accession>
<dbReference type="AlphaFoldDB" id="A0A5D9C978"/>
<keyword evidence="1" id="KW-0732">Signal</keyword>
<feature type="signal peptide" evidence="1">
    <location>
        <begin position="1"/>
        <end position="19"/>
    </location>
</feature>
<name>A0A5D9C978_9SPHN</name>
<evidence type="ECO:0000256" key="1">
    <source>
        <dbReference type="SAM" id="SignalP"/>
    </source>
</evidence>
<keyword evidence="3" id="KW-1185">Reference proteome</keyword>
<protein>
    <recommendedName>
        <fullName evidence="4">Lysozyme inhibitor</fullName>
    </recommendedName>
</protein>
<evidence type="ECO:0000313" key="2">
    <source>
        <dbReference type="EMBL" id="TZG27702.1"/>
    </source>
</evidence>
<sequence>MQIKLTLSAVALGASLLLAACNSKPETVVAGDIPDPDAAKLNAAAPVELPPSIVSSHAYRCKDNSLVDVSFFNNNTATLKTAKEGPTTTLTAPADGQPYVAEGGYAIKGNGSTIELTAPGKGTLSCKA</sequence>
<dbReference type="Proteomes" id="UP000322077">
    <property type="component" value="Unassembled WGS sequence"/>
</dbReference>
<evidence type="ECO:0008006" key="4">
    <source>
        <dbReference type="Google" id="ProtNLM"/>
    </source>
</evidence>
<organism evidence="2 3">
    <name type="scientific">Sphingomonas montanisoli</name>
    <dbReference type="NCBI Taxonomy" id="2606412"/>
    <lineage>
        <taxon>Bacteria</taxon>
        <taxon>Pseudomonadati</taxon>
        <taxon>Pseudomonadota</taxon>
        <taxon>Alphaproteobacteria</taxon>
        <taxon>Sphingomonadales</taxon>
        <taxon>Sphingomonadaceae</taxon>
        <taxon>Sphingomonas</taxon>
    </lineage>
</organism>
<dbReference type="PROSITE" id="PS51257">
    <property type="entry name" value="PROKAR_LIPOPROTEIN"/>
    <property type="match status" value="1"/>
</dbReference>
<dbReference type="EMBL" id="VTOU01000002">
    <property type="protein sequence ID" value="TZG27702.1"/>
    <property type="molecule type" value="Genomic_DNA"/>
</dbReference>
<evidence type="ECO:0000313" key="3">
    <source>
        <dbReference type="Proteomes" id="UP000322077"/>
    </source>
</evidence>
<comment type="caution">
    <text evidence="2">The sequence shown here is derived from an EMBL/GenBank/DDBJ whole genome shotgun (WGS) entry which is preliminary data.</text>
</comment>
<gene>
    <name evidence="2" type="ORF">FYJ91_09025</name>
</gene>
<proteinExistence type="predicted"/>